<dbReference type="Ensembl" id="ENSDCDT00010017804.1">
    <property type="protein sequence ID" value="ENSDCDP00010016787.1"/>
    <property type="gene ID" value="ENSDCDG00010007700.1"/>
</dbReference>
<dbReference type="InterPro" id="IPR000010">
    <property type="entry name" value="Cystatin_dom"/>
</dbReference>
<reference evidence="5 6" key="1">
    <citation type="submission" date="2020-06" db="EMBL/GenBank/DDBJ databases">
        <authorList>
            <consortium name="Wellcome Sanger Institute Data Sharing"/>
        </authorList>
    </citation>
    <scope>NUCLEOTIDE SEQUENCE [LARGE SCALE GENOMIC DNA]</scope>
</reference>
<dbReference type="Gene3D" id="3.10.450.10">
    <property type="match status" value="1"/>
</dbReference>
<feature type="chain" id="PRO_5044331031" description="Cystatin domain-containing protein" evidence="3">
    <location>
        <begin position="20"/>
        <end position="135"/>
    </location>
</feature>
<dbReference type="Pfam" id="PF00031">
    <property type="entry name" value="Cystatin"/>
    <property type="match status" value="1"/>
</dbReference>
<evidence type="ECO:0000256" key="3">
    <source>
        <dbReference type="SAM" id="SignalP"/>
    </source>
</evidence>
<dbReference type="GO" id="GO:0005615">
    <property type="term" value="C:extracellular space"/>
    <property type="evidence" value="ECO:0007669"/>
    <property type="project" value="TreeGrafter"/>
</dbReference>
<protein>
    <recommendedName>
        <fullName evidence="4">Cystatin domain-containing protein</fullName>
    </recommendedName>
</protein>
<dbReference type="SUPFAM" id="SSF54403">
    <property type="entry name" value="Cystatin/monellin"/>
    <property type="match status" value="1"/>
</dbReference>
<keyword evidence="6" id="KW-1185">Reference proteome</keyword>
<dbReference type="AlphaFoldDB" id="A0AAY4B7F2"/>
<dbReference type="GO" id="GO:0031982">
    <property type="term" value="C:vesicle"/>
    <property type="evidence" value="ECO:0007669"/>
    <property type="project" value="TreeGrafter"/>
</dbReference>
<evidence type="ECO:0000313" key="6">
    <source>
        <dbReference type="Proteomes" id="UP000694580"/>
    </source>
</evidence>
<dbReference type="FunFam" id="3.10.450.10:FF:000004">
    <property type="entry name" value="Cystatin C"/>
    <property type="match status" value="1"/>
</dbReference>
<feature type="domain" description="Cystatin" evidence="4">
    <location>
        <begin position="21"/>
        <end position="135"/>
    </location>
</feature>
<proteinExistence type="inferred from homology"/>
<gene>
    <name evidence="5" type="primary">CST3</name>
</gene>
<dbReference type="GO" id="GO:0004869">
    <property type="term" value="F:cysteine-type endopeptidase inhibitor activity"/>
    <property type="evidence" value="ECO:0007669"/>
    <property type="project" value="InterPro"/>
</dbReference>
<dbReference type="GeneTree" id="ENSGT01120000277674"/>
<comment type="similarity">
    <text evidence="1">Belongs to the cystatin family.</text>
</comment>
<dbReference type="Proteomes" id="UP000694580">
    <property type="component" value="Chromosome 14"/>
</dbReference>
<sequence>MARFLEVACLLSAVAAARGASVVGGPTAADLNDYVVTAALNFAVSEHNVLSSDNFVSVLQSVTKAQQQVVSGMKYTFEVKLATTTCSKSNVKKSCPVNVNMKVCPETNILKPPKRLAVWTKSWESWAQLTKNTCN</sequence>
<dbReference type="SMART" id="SM00043">
    <property type="entry name" value="CY"/>
    <property type="match status" value="1"/>
</dbReference>
<dbReference type="GO" id="GO:0005737">
    <property type="term" value="C:cytoplasm"/>
    <property type="evidence" value="ECO:0007669"/>
    <property type="project" value="TreeGrafter"/>
</dbReference>
<evidence type="ECO:0000313" key="5">
    <source>
        <dbReference type="Ensembl" id="ENSDCDP00010016787.1"/>
    </source>
</evidence>
<dbReference type="InterPro" id="IPR046350">
    <property type="entry name" value="Cystatin_sf"/>
</dbReference>
<evidence type="ECO:0000259" key="4">
    <source>
        <dbReference type="SMART" id="SM00043"/>
    </source>
</evidence>
<reference evidence="5" key="2">
    <citation type="submission" date="2025-08" db="UniProtKB">
        <authorList>
            <consortium name="Ensembl"/>
        </authorList>
    </citation>
    <scope>IDENTIFICATION</scope>
</reference>
<name>A0AAY4B7F2_9TELE</name>
<organism evidence="5 6">
    <name type="scientific">Denticeps clupeoides</name>
    <name type="common">denticle herring</name>
    <dbReference type="NCBI Taxonomy" id="299321"/>
    <lineage>
        <taxon>Eukaryota</taxon>
        <taxon>Metazoa</taxon>
        <taxon>Chordata</taxon>
        <taxon>Craniata</taxon>
        <taxon>Vertebrata</taxon>
        <taxon>Euteleostomi</taxon>
        <taxon>Actinopterygii</taxon>
        <taxon>Neopterygii</taxon>
        <taxon>Teleostei</taxon>
        <taxon>Clupei</taxon>
        <taxon>Clupeiformes</taxon>
        <taxon>Denticipitoidei</taxon>
        <taxon>Denticipitidae</taxon>
        <taxon>Denticeps</taxon>
    </lineage>
</organism>
<dbReference type="CDD" id="cd00042">
    <property type="entry name" value="CY"/>
    <property type="match status" value="1"/>
</dbReference>
<dbReference type="PROSITE" id="PS00287">
    <property type="entry name" value="CYSTATIN"/>
    <property type="match status" value="1"/>
</dbReference>
<accession>A0AAY4B7F2</accession>
<evidence type="ECO:0000256" key="2">
    <source>
        <dbReference type="ARBA" id="ARBA00023157"/>
    </source>
</evidence>
<reference evidence="5" key="3">
    <citation type="submission" date="2025-09" db="UniProtKB">
        <authorList>
            <consortium name="Ensembl"/>
        </authorList>
    </citation>
    <scope>IDENTIFICATION</scope>
</reference>
<evidence type="ECO:0000256" key="1">
    <source>
        <dbReference type="ARBA" id="ARBA00009403"/>
    </source>
</evidence>
<dbReference type="PANTHER" id="PTHR46186">
    <property type="entry name" value="CYSTATIN"/>
    <property type="match status" value="1"/>
</dbReference>
<dbReference type="PANTHER" id="PTHR46186:SF12">
    <property type="entry name" value="CYSTATIN C (AMYLOID ANGIOPATHY AND CEREBRAL HEMORRHAGE)-RELATED"/>
    <property type="match status" value="1"/>
</dbReference>
<keyword evidence="2" id="KW-1015">Disulfide bond</keyword>
<dbReference type="InterPro" id="IPR018073">
    <property type="entry name" value="Prot_inh_cystat_CS"/>
</dbReference>
<feature type="signal peptide" evidence="3">
    <location>
        <begin position="1"/>
        <end position="19"/>
    </location>
</feature>
<keyword evidence="3" id="KW-0732">Signal</keyword>